<accession>A0ACC0WF32</accession>
<sequence length="264" mass="29930">MAVNLHALEKEAQLLRSAIDEKRMDEASHLLAKLKMALTTLPALPPCGGNSLTVQQEMEFARHVLESATLLSILREDMAAFERSMIQLKVYYSSGLEPSPLHYPILGTRLLQLLVENRMAEFHNELELLPEPSREDPNVAFAVKLEQYLMEGTYNKVLEARTHVPNPYFPFFLSQLLQTVRENIAECAEVAYPCLTLVDAQKMLIFNSPAELNDYIQQEKTEWVVRQGKVWFKAPEKSLGASDIPSLRLVGETLAYATELDRIV</sequence>
<gene>
    <name evidence="1" type="ORF">PsorP6_017995</name>
</gene>
<proteinExistence type="predicted"/>
<dbReference type="EMBL" id="CM047581">
    <property type="protein sequence ID" value="KAI9916992.1"/>
    <property type="molecule type" value="Genomic_DNA"/>
</dbReference>
<keyword evidence="2" id="KW-1185">Reference proteome</keyword>
<comment type="caution">
    <text evidence="1">The sequence shown here is derived from an EMBL/GenBank/DDBJ whole genome shotgun (WGS) entry which is preliminary data.</text>
</comment>
<protein>
    <submittedName>
        <fullName evidence="1">Uncharacterized protein</fullName>
    </submittedName>
</protein>
<name>A0ACC0WF32_9STRA</name>
<dbReference type="Proteomes" id="UP001163321">
    <property type="component" value="Chromosome 2"/>
</dbReference>
<reference evidence="1 2" key="1">
    <citation type="journal article" date="2022" name="bioRxiv">
        <title>The genome of the oomycete Peronosclerospora sorghi, a cosmopolitan pathogen of maize and sorghum, is inflated with dispersed pseudogenes.</title>
        <authorList>
            <person name="Fletcher K."/>
            <person name="Martin F."/>
            <person name="Isakeit T."/>
            <person name="Cavanaugh K."/>
            <person name="Magill C."/>
            <person name="Michelmore R."/>
        </authorList>
    </citation>
    <scope>NUCLEOTIDE SEQUENCE [LARGE SCALE GENOMIC DNA]</scope>
    <source>
        <strain evidence="1">P6</strain>
    </source>
</reference>
<evidence type="ECO:0000313" key="2">
    <source>
        <dbReference type="Proteomes" id="UP001163321"/>
    </source>
</evidence>
<evidence type="ECO:0000313" key="1">
    <source>
        <dbReference type="EMBL" id="KAI9916992.1"/>
    </source>
</evidence>
<organism evidence="1 2">
    <name type="scientific">Peronosclerospora sorghi</name>
    <dbReference type="NCBI Taxonomy" id="230839"/>
    <lineage>
        <taxon>Eukaryota</taxon>
        <taxon>Sar</taxon>
        <taxon>Stramenopiles</taxon>
        <taxon>Oomycota</taxon>
        <taxon>Peronosporomycetes</taxon>
        <taxon>Peronosporales</taxon>
        <taxon>Peronosporaceae</taxon>
        <taxon>Peronosclerospora</taxon>
    </lineage>
</organism>